<dbReference type="Pfam" id="PF07690">
    <property type="entry name" value="MFS_1"/>
    <property type="match status" value="1"/>
</dbReference>
<dbReference type="Proteomes" id="UP001147695">
    <property type="component" value="Unassembled WGS sequence"/>
</dbReference>
<dbReference type="PROSITE" id="PS50850">
    <property type="entry name" value="MFS"/>
    <property type="match status" value="1"/>
</dbReference>
<keyword evidence="2 6" id="KW-0812">Transmembrane</keyword>
<proteinExistence type="predicted"/>
<feature type="transmembrane region" description="Helical" evidence="6">
    <location>
        <begin position="177"/>
        <end position="196"/>
    </location>
</feature>
<accession>A0A9W9QKP5</accession>
<feature type="transmembrane region" description="Helical" evidence="6">
    <location>
        <begin position="119"/>
        <end position="138"/>
    </location>
</feature>
<comment type="caution">
    <text evidence="8">The sequence shown here is derived from an EMBL/GenBank/DDBJ whole genome shotgun (WGS) entry which is preliminary data.</text>
</comment>
<dbReference type="Gene3D" id="1.20.1250.20">
    <property type="entry name" value="MFS general substrate transporter like domains"/>
    <property type="match status" value="1"/>
</dbReference>
<dbReference type="EMBL" id="JAPZBQ010000003">
    <property type="protein sequence ID" value="KAJ5338529.1"/>
    <property type="molecule type" value="Genomic_DNA"/>
</dbReference>
<feature type="compositionally biased region" description="Basic and acidic residues" evidence="5">
    <location>
        <begin position="20"/>
        <end position="32"/>
    </location>
</feature>
<keyword evidence="3 6" id="KW-1133">Transmembrane helix</keyword>
<feature type="transmembrane region" description="Helical" evidence="6">
    <location>
        <begin position="402"/>
        <end position="422"/>
    </location>
</feature>
<dbReference type="InterPro" id="IPR020846">
    <property type="entry name" value="MFS_dom"/>
</dbReference>
<dbReference type="PANTHER" id="PTHR23501">
    <property type="entry name" value="MAJOR FACILITATOR SUPERFAMILY"/>
    <property type="match status" value="1"/>
</dbReference>
<dbReference type="AlphaFoldDB" id="A0A9W9QKP5"/>
<name>A0A9W9QKP5_PENBR</name>
<evidence type="ECO:0000313" key="8">
    <source>
        <dbReference type="EMBL" id="KAJ5338529.1"/>
    </source>
</evidence>
<evidence type="ECO:0000313" key="9">
    <source>
        <dbReference type="Proteomes" id="UP001147695"/>
    </source>
</evidence>
<dbReference type="InterPro" id="IPR036259">
    <property type="entry name" value="MFS_trans_sf"/>
</dbReference>
<gene>
    <name evidence="8" type="ORF">N7452_005257</name>
</gene>
<feature type="transmembrane region" description="Helical" evidence="6">
    <location>
        <begin position="330"/>
        <end position="354"/>
    </location>
</feature>
<feature type="region of interest" description="Disordered" evidence="5">
    <location>
        <begin position="503"/>
        <end position="530"/>
    </location>
</feature>
<dbReference type="SUPFAM" id="SSF103473">
    <property type="entry name" value="MFS general substrate transporter"/>
    <property type="match status" value="1"/>
</dbReference>
<evidence type="ECO:0000259" key="7">
    <source>
        <dbReference type="PROSITE" id="PS50850"/>
    </source>
</evidence>
<keyword evidence="4 6" id="KW-0472">Membrane</keyword>
<comment type="subcellular location">
    <subcellularLocation>
        <location evidence="1">Membrane</location>
        <topology evidence="1">Multi-pass membrane protein</topology>
    </subcellularLocation>
</comment>
<reference evidence="8" key="2">
    <citation type="journal article" date="2023" name="IMA Fungus">
        <title>Comparative genomic study of the Penicillium genus elucidates a diverse pangenome and 15 lateral gene transfer events.</title>
        <authorList>
            <person name="Petersen C."/>
            <person name="Sorensen T."/>
            <person name="Nielsen M.R."/>
            <person name="Sondergaard T.E."/>
            <person name="Sorensen J.L."/>
            <person name="Fitzpatrick D.A."/>
            <person name="Frisvad J.C."/>
            <person name="Nielsen K.L."/>
        </authorList>
    </citation>
    <scope>NUCLEOTIDE SEQUENCE</scope>
    <source>
        <strain evidence="8">IBT 35673</strain>
    </source>
</reference>
<feature type="transmembrane region" description="Helical" evidence="6">
    <location>
        <begin position="281"/>
        <end position="301"/>
    </location>
</feature>
<protein>
    <recommendedName>
        <fullName evidence="7">Major facilitator superfamily (MFS) profile domain-containing protein</fullName>
    </recommendedName>
</protein>
<feature type="transmembrane region" description="Helical" evidence="6">
    <location>
        <begin position="208"/>
        <end position="228"/>
    </location>
</feature>
<evidence type="ECO:0000256" key="1">
    <source>
        <dbReference type="ARBA" id="ARBA00004141"/>
    </source>
</evidence>
<feature type="region of interest" description="Disordered" evidence="5">
    <location>
        <begin position="1"/>
        <end position="43"/>
    </location>
</feature>
<dbReference type="InterPro" id="IPR011701">
    <property type="entry name" value="MFS"/>
</dbReference>
<evidence type="ECO:0000256" key="2">
    <source>
        <dbReference type="ARBA" id="ARBA00022692"/>
    </source>
</evidence>
<evidence type="ECO:0000256" key="5">
    <source>
        <dbReference type="SAM" id="MobiDB-lite"/>
    </source>
</evidence>
<feature type="transmembrane region" description="Helical" evidence="6">
    <location>
        <begin position="248"/>
        <end position="269"/>
    </location>
</feature>
<dbReference type="GO" id="GO:0022857">
    <property type="term" value="F:transmembrane transporter activity"/>
    <property type="evidence" value="ECO:0007669"/>
    <property type="project" value="InterPro"/>
</dbReference>
<organism evidence="8 9">
    <name type="scientific">Penicillium brevicompactum</name>
    <dbReference type="NCBI Taxonomy" id="5074"/>
    <lineage>
        <taxon>Eukaryota</taxon>
        <taxon>Fungi</taxon>
        <taxon>Dikarya</taxon>
        <taxon>Ascomycota</taxon>
        <taxon>Pezizomycotina</taxon>
        <taxon>Eurotiomycetes</taxon>
        <taxon>Eurotiomycetidae</taxon>
        <taxon>Eurotiales</taxon>
        <taxon>Aspergillaceae</taxon>
        <taxon>Penicillium</taxon>
    </lineage>
</organism>
<evidence type="ECO:0000256" key="4">
    <source>
        <dbReference type="ARBA" id="ARBA00023136"/>
    </source>
</evidence>
<evidence type="ECO:0000256" key="3">
    <source>
        <dbReference type="ARBA" id="ARBA00022989"/>
    </source>
</evidence>
<reference evidence="8" key="1">
    <citation type="submission" date="2022-12" db="EMBL/GenBank/DDBJ databases">
        <authorList>
            <person name="Petersen C."/>
        </authorList>
    </citation>
    <scope>NUCLEOTIDE SEQUENCE</scope>
    <source>
        <strain evidence="8">IBT 35673</strain>
    </source>
</reference>
<evidence type="ECO:0000256" key="6">
    <source>
        <dbReference type="SAM" id="Phobius"/>
    </source>
</evidence>
<dbReference type="GO" id="GO:0005886">
    <property type="term" value="C:plasma membrane"/>
    <property type="evidence" value="ECO:0007669"/>
    <property type="project" value="TreeGrafter"/>
</dbReference>
<sequence>MDTVDPSINLASAMPTSTESNEKALPLEKAETVPEQQDLEPEPEPDFNLWQQVPVFIAMSLGIFIQGLDSTIVGTATATISNEFNSITDIGWYGSAYLLTSCSTQFMFGKLYTMFRVKWPLVISVVILELGSIVSAAAPSSAAFIVGRAIAGCGASGVLNGVLIAGSTTLPLRWRPIFNSSVGGMECIAMVIAPVIGGALTTDVTWRWCFWLNVPVGGFTLAILIFVFKQPPDQKGKDESIMSKLKKLNIPSLLIFTGSIVCLLLALQWGGTTYPWNSGKVLAPLIIAGVSFAAFLACESLREGEPLIPRSLPIWFQAIKGATAVQSGEMLLPSIIGLSVVAISSGFVLSFIGLRLPNNVQALDHPCRLDRVASDDGHGYWICIPAAVVSDPDSAPRKDVPLGLAGVGFGVSFAAAVSISICQNMFTNLLRSGLQVAALPGINAEDVIQEGVTGFLQHIAVKERDSVLEIYNHAVTSCFWLPLAACCVGFVTALGMNWNSVKQKEKTVDEEKEESGSENKPVSEVHMQER</sequence>
<dbReference type="PANTHER" id="PTHR23501:SF198">
    <property type="entry name" value="AZOLE RESISTANCE PROTEIN 1-RELATED"/>
    <property type="match status" value="1"/>
</dbReference>
<feature type="transmembrane region" description="Helical" evidence="6">
    <location>
        <begin position="144"/>
        <end position="165"/>
    </location>
</feature>
<feature type="domain" description="Major facilitator superfamily (MFS) profile" evidence="7">
    <location>
        <begin position="55"/>
        <end position="530"/>
    </location>
</feature>